<keyword evidence="4 5" id="KW-0472">Membrane</keyword>
<dbReference type="SUPFAM" id="SSF158442">
    <property type="entry name" value="DsbB-like"/>
    <property type="match status" value="1"/>
</dbReference>
<proteinExistence type="predicted"/>
<keyword evidence="2 5" id="KW-0812">Transmembrane</keyword>
<dbReference type="Proteomes" id="UP001291687">
    <property type="component" value="Unassembled WGS sequence"/>
</dbReference>
<evidence type="ECO:0000256" key="4">
    <source>
        <dbReference type="ARBA" id="ARBA00023136"/>
    </source>
</evidence>
<dbReference type="Pfam" id="PF02600">
    <property type="entry name" value="DsbB"/>
    <property type="match status" value="1"/>
</dbReference>
<accession>A0ABU5NCD1</accession>
<dbReference type="InterPro" id="IPR003752">
    <property type="entry name" value="DiS_bond_form_DsbB/BdbC"/>
</dbReference>
<evidence type="ECO:0000313" key="7">
    <source>
        <dbReference type="Proteomes" id="UP001291687"/>
    </source>
</evidence>
<gene>
    <name evidence="6" type="ORF">Megvenef_00766</name>
</gene>
<comment type="caution">
    <text evidence="6">The sequence shown here is derived from an EMBL/GenBank/DDBJ whole genome shotgun (WGS) entry which is preliminary data.</text>
</comment>
<dbReference type="EMBL" id="JARJFB010000048">
    <property type="protein sequence ID" value="MEA0970797.1"/>
    <property type="molecule type" value="Genomic_DNA"/>
</dbReference>
<dbReference type="InterPro" id="IPR023380">
    <property type="entry name" value="DsbB-like_sf"/>
</dbReference>
<feature type="transmembrane region" description="Helical" evidence="5">
    <location>
        <begin position="39"/>
        <end position="58"/>
    </location>
</feature>
<evidence type="ECO:0000256" key="1">
    <source>
        <dbReference type="ARBA" id="ARBA00004141"/>
    </source>
</evidence>
<feature type="transmembrane region" description="Helical" evidence="5">
    <location>
        <begin position="12"/>
        <end position="33"/>
    </location>
</feature>
<organism evidence="6 7">
    <name type="scientific">Candidatus Megaera venefica</name>
    <dbReference type="NCBI Taxonomy" id="2055910"/>
    <lineage>
        <taxon>Bacteria</taxon>
        <taxon>Pseudomonadati</taxon>
        <taxon>Pseudomonadota</taxon>
        <taxon>Alphaproteobacteria</taxon>
        <taxon>Rickettsiales</taxon>
        <taxon>Rickettsiaceae</taxon>
        <taxon>Candidatus Megaera</taxon>
    </lineage>
</organism>
<keyword evidence="7" id="KW-1185">Reference proteome</keyword>
<feature type="transmembrane region" description="Helical" evidence="5">
    <location>
        <begin position="126"/>
        <end position="151"/>
    </location>
</feature>
<dbReference type="Gene3D" id="1.20.1550.10">
    <property type="entry name" value="DsbB-like"/>
    <property type="match status" value="1"/>
</dbReference>
<feature type="transmembrane region" description="Helical" evidence="5">
    <location>
        <begin position="65"/>
        <end position="83"/>
    </location>
</feature>
<sequence length="158" mass="18091">MSINLKNTHVIIIAISVVSLLAAYLAEYIFLLAPCPLCVYQRFPYLIFIMLGIISLSSQYSYRKYYITVAIISIIIAFYHTGIERGVFELSSFCKPLVSVSDNISVADFKKMLYHKEIALCNKPALVIFGLSMTEWNLLLNIFLLTMLFMFKNKSKSY</sequence>
<comment type="subcellular location">
    <subcellularLocation>
        <location evidence="1">Membrane</location>
        <topology evidence="1">Multi-pass membrane protein</topology>
    </subcellularLocation>
</comment>
<dbReference type="RefSeq" id="WP_322776700.1">
    <property type="nucleotide sequence ID" value="NZ_JARJFB010000048.1"/>
</dbReference>
<dbReference type="PIRSF" id="PIRSF033913">
    <property type="entry name" value="S-S_format_DsbB"/>
    <property type="match status" value="1"/>
</dbReference>
<protein>
    <submittedName>
        <fullName evidence="6">Disulfide bond formation protein B</fullName>
    </submittedName>
</protein>
<evidence type="ECO:0000313" key="6">
    <source>
        <dbReference type="EMBL" id="MEA0970797.1"/>
    </source>
</evidence>
<evidence type="ECO:0000256" key="3">
    <source>
        <dbReference type="ARBA" id="ARBA00022989"/>
    </source>
</evidence>
<reference evidence="6 7" key="1">
    <citation type="submission" date="2023-03" db="EMBL/GenBank/DDBJ databases">
        <title>Host association and intracellularity evolved multiple times independently in the Rickettsiales.</title>
        <authorList>
            <person name="Castelli M."/>
            <person name="Nardi T."/>
            <person name="Gammuto L."/>
            <person name="Bellinzona G."/>
            <person name="Sabaneyeva E."/>
            <person name="Potekhin A."/>
            <person name="Serra V."/>
            <person name="Petroni G."/>
            <person name="Sassera D."/>
        </authorList>
    </citation>
    <scope>NUCLEOTIDE SEQUENCE [LARGE SCALE GENOMIC DNA]</scope>
    <source>
        <strain evidence="6 7">Sr 2-6</strain>
    </source>
</reference>
<evidence type="ECO:0000256" key="5">
    <source>
        <dbReference type="SAM" id="Phobius"/>
    </source>
</evidence>
<name>A0ABU5NCD1_9RICK</name>
<dbReference type="InterPro" id="IPR024199">
    <property type="entry name" value="Uncharacterised_DsbB"/>
</dbReference>
<evidence type="ECO:0000256" key="2">
    <source>
        <dbReference type="ARBA" id="ARBA00022692"/>
    </source>
</evidence>
<keyword evidence="3 5" id="KW-1133">Transmembrane helix</keyword>